<sequence>MDYVAPTLQKGAVSTYWTRRHGGDTYWTRHVVCPIIFTIFYRGHGGGKNVIFFKFLGVNMKLFKTFGLNCNYVFEKNLYNL</sequence>
<proteinExistence type="predicted"/>
<name>A0ACC0NB37_RHOML</name>
<protein>
    <submittedName>
        <fullName evidence="1">Uncharacterized protein</fullName>
    </submittedName>
</protein>
<accession>A0ACC0NB37</accession>
<evidence type="ECO:0000313" key="1">
    <source>
        <dbReference type="EMBL" id="KAI8550216.1"/>
    </source>
</evidence>
<gene>
    <name evidence="1" type="ORF">RHMOL_Rhmol06G0087500</name>
</gene>
<keyword evidence="2" id="KW-1185">Reference proteome</keyword>
<comment type="caution">
    <text evidence="1">The sequence shown here is derived from an EMBL/GenBank/DDBJ whole genome shotgun (WGS) entry which is preliminary data.</text>
</comment>
<evidence type="ECO:0000313" key="2">
    <source>
        <dbReference type="Proteomes" id="UP001062846"/>
    </source>
</evidence>
<dbReference type="Proteomes" id="UP001062846">
    <property type="component" value="Chromosome 6"/>
</dbReference>
<dbReference type="EMBL" id="CM046393">
    <property type="protein sequence ID" value="KAI8550216.1"/>
    <property type="molecule type" value="Genomic_DNA"/>
</dbReference>
<reference evidence="1" key="1">
    <citation type="submission" date="2022-02" db="EMBL/GenBank/DDBJ databases">
        <title>Plant Genome Project.</title>
        <authorList>
            <person name="Zhang R.-G."/>
        </authorList>
    </citation>
    <scope>NUCLEOTIDE SEQUENCE</scope>
    <source>
        <strain evidence="1">AT1</strain>
    </source>
</reference>
<organism evidence="1 2">
    <name type="scientific">Rhododendron molle</name>
    <name type="common">Chinese azalea</name>
    <name type="synonym">Azalea mollis</name>
    <dbReference type="NCBI Taxonomy" id="49168"/>
    <lineage>
        <taxon>Eukaryota</taxon>
        <taxon>Viridiplantae</taxon>
        <taxon>Streptophyta</taxon>
        <taxon>Embryophyta</taxon>
        <taxon>Tracheophyta</taxon>
        <taxon>Spermatophyta</taxon>
        <taxon>Magnoliopsida</taxon>
        <taxon>eudicotyledons</taxon>
        <taxon>Gunneridae</taxon>
        <taxon>Pentapetalae</taxon>
        <taxon>asterids</taxon>
        <taxon>Ericales</taxon>
        <taxon>Ericaceae</taxon>
        <taxon>Ericoideae</taxon>
        <taxon>Rhodoreae</taxon>
        <taxon>Rhododendron</taxon>
    </lineage>
</organism>